<evidence type="ECO:0000313" key="1">
    <source>
        <dbReference type="EMBL" id="HIW08389.1"/>
    </source>
</evidence>
<evidence type="ECO:0000313" key="2">
    <source>
        <dbReference type="Proteomes" id="UP000823933"/>
    </source>
</evidence>
<dbReference type="Proteomes" id="UP000823933">
    <property type="component" value="Unassembled WGS sequence"/>
</dbReference>
<comment type="caution">
    <text evidence="1">The sequence shown here is derived from an EMBL/GenBank/DDBJ whole genome shotgun (WGS) entry which is preliminary data.</text>
</comment>
<accession>A0A9D1TWR3</accession>
<reference evidence="1" key="1">
    <citation type="journal article" date="2021" name="PeerJ">
        <title>Extensive microbial diversity within the chicken gut microbiome revealed by metagenomics and culture.</title>
        <authorList>
            <person name="Gilroy R."/>
            <person name="Ravi A."/>
            <person name="Getino M."/>
            <person name="Pursley I."/>
            <person name="Horton D.L."/>
            <person name="Alikhan N.F."/>
            <person name="Baker D."/>
            <person name="Gharbi K."/>
            <person name="Hall N."/>
            <person name="Watson M."/>
            <person name="Adriaenssens E.M."/>
            <person name="Foster-Nyarko E."/>
            <person name="Jarju S."/>
            <person name="Secka A."/>
            <person name="Antonio M."/>
            <person name="Oren A."/>
            <person name="Chaudhuri R.R."/>
            <person name="La Ragione R."/>
            <person name="Hildebrand F."/>
            <person name="Pallen M.J."/>
        </authorList>
    </citation>
    <scope>NUCLEOTIDE SEQUENCE</scope>
    <source>
        <strain evidence="1">ChiHcolR34-3080</strain>
    </source>
</reference>
<dbReference type="Pfam" id="PF04985">
    <property type="entry name" value="Phage_tube"/>
    <property type="match status" value="1"/>
</dbReference>
<protein>
    <submittedName>
        <fullName evidence="1">Phage major tail tube protein</fullName>
    </submittedName>
</protein>
<organism evidence="1 2">
    <name type="scientific">Candidatus Faecalibacterium intestinigallinarum</name>
    <dbReference type="NCBI Taxonomy" id="2838581"/>
    <lineage>
        <taxon>Bacteria</taxon>
        <taxon>Bacillati</taxon>
        <taxon>Bacillota</taxon>
        <taxon>Clostridia</taxon>
        <taxon>Eubacteriales</taxon>
        <taxon>Oscillospiraceae</taxon>
        <taxon>Faecalibacterium</taxon>
    </lineage>
</organism>
<dbReference type="InterPro" id="IPR006498">
    <property type="entry name" value="Tail_tube"/>
</dbReference>
<name>A0A9D1TWR3_9FIRM</name>
<proteinExistence type="predicted"/>
<dbReference type="EMBL" id="DXHQ01000037">
    <property type="protein sequence ID" value="HIW08389.1"/>
    <property type="molecule type" value="Genomic_DNA"/>
</dbReference>
<sequence>MSQRPIPSKINNYNVYNDNQGGRLIGVGAETTLPPFESMAETVSGAGILGEFDDPAVGHFSNMQLEIPFRLLDGESIDLMDPNGVALTLRVSQQVMNDQMATNFRSMRVVVRGKCATLDPGTLNPANPMNASVAVNIAYIKIEVDDEELVELNKFNPRFAIRGVDKLQKVREQT</sequence>
<reference evidence="1" key="2">
    <citation type="submission" date="2021-04" db="EMBL/GenBank/DDBJ databases">
        <authorList>
            <person name="Gilroy R."/>
        </authorList>
    </citation>
    <scope>NUCLEOTIDE SEQUENCE</scope>
    <source>
        <strain evidence="1">ChiHcolR34-3080</strain>
    </source>
</reference>
<gene>
    <name evidence="1" type="ORF">H9890_03175</name>
</gene>
<dbReference type="AlphaFoldDB" id="A0A9D1TWR3"/>